<dbReference type="EMBL" id="JAOTIF010000002">
    <property type="protein sequence ID" value="MCU7548493.1"/>
    <property type="molecule type" value="Genomic_DNA"/>
</dbReference>
<evidence type="ECO:0000256" key="3">
    <source>
        <dbReference type="ARBA" id="ARBA00022679"/>
    </source>
</evidence>
<dbReference type="Proteomes" id="UP001155483">
    <property type="component" value="Unassembled WGS sequence"/>
</dbReference>
<proteinExistence type="inferred from homology"/>
<reference evidence="5" key="1">
    <citation type="submission" date="2022-09" db="EMBL/GenBank/DDBJ databases">
        <authorList>
            <person name="Yuan C."/>
            <person name="Ke Z."/>
        </authorList>
    </citation>
    <scope>NUCLEOTIDE SEQUENCE</scope>
    <source>
        <strain evidence="5">LB-8</strain>
    </source>
</reference>
<dbReference type="SUPFAM" id="SSF53448">
    <property type="entry name" value="Nucleotide-diphospho-sugar transferases"/>
    <property type="match status" value="1"/>
</dbReference>
<dbReference type="InterPro" id="IPR029044">
    <property type="entry name" value="Nucleotide-diphossugar_trans"/>
</dbReference>
<dbReference type="Gene3D" id="3.90.550.10">
    <property type="entry name" value="Spore Coat Polysaccharide Biosynthesis Protein SpsA, Chain A"/>
    <property type="match status" value="1"/>
</dbReference>
<keyword evidence="3 5" id="KW-0808">Transferase</keyword>
<name>A0A9X2XVG4_9BACT</name>
<keyword evidence="6" id="KW-1185">Reference proteome</keyword>
<reference evidence="5" key="2">
    <citation type="submission" date="2023-04" db="EMBL/GenBank/DDBJ databases">
        <title>Paracnuella aquatica gen. nov., sp. nov., a member of the family Chitinophagaceae isolated from a hot spring.</title>
        <authorList>
            <person name="Wang C."/>
        </authorList>
    </citation>
    <scope>NUCLEOTIDE SEQUENCE</scope>
    <source>
        <strain evidence="5">LB-8</strain>
    </source>
</reference>
<gene>
    <name evidence="5" type="ORF">OCK74_05165</name>
</gene>
<organism evidence="5 6">
    <name type="scientific">Paraflavisolibacter caeni</name>
    <dbReference type="NCBI Taxonomy" id="2982496"/>
    <lineage>
        <taxon>Bacteria</taxon>
        <taxon>Pseudomonadati</taxon>
        <taxon>Bacteroidota</taxon>
        <taxon>Chitinophagia</taxon>
        <taxon>Chitinophagales</taxon>
        <taxon>Chitinophagaceae</taxon>
        <taxon>Paraflavisolibacter</taxon>
    </lineage>
</organism>
<dbReference type="Pfam" id="PF00535">
    <property type="entry name" value="Glycos_transf_2"/>
    <property type="match status" value="1"/>
</dbReference>
<evidence type="ECO:0000313" key="5">
    <source>
        <dbReference type="EMBL" id="MCU7548493.1"/>
    </source>
</evidence>
<dbReference type="PANTHER" id="PTHR43179:SF12">
    <property type="entry name" value="GALACTOFURANOSYLTRANSFERASE GLFT2"/>
    <property type="match status" value="1"/>
</dbReference>
<evidence type="ECO:0000313" key="6">
    <source>
        <dbReference type="Proteomes" id="UP001155483"/>
    </source>
</evidence>
<dbReference type="RefSeq" id="WP_279295940.1">
    <property type="nucleotide sequence ID" value="NZ_JAOTIF010000002.1"/>
</dbReference>
<dbReference type="InterPro" id="IPR001173">
    <property type="entry name" value="Glyco_trans_2-like"/>
</dbReference>
<accession>A0A9X2XVG4</accession>
<feature type="domain" description="Glycosyltransferase 2-like" evidence="4">
    <location>
        <begin position="11"/>
        <end position="117"/>
    </location>
</feature>
<protein>
    <submittedName>
        <fullName evidence="5">Glycosyltransferase</fullName>
        <ecNumber evidence="5">2.4.-.-</ecNumber>
    </submittedName>
</protein>
<dbReference type="AlphaFoldDB" id="A0A9X2XVG4"/>
<evidence type="ECO:0000259" key="4">
    <source>
        <dbReference type="Pfam" id="PF00535"/>
    </source>
</evidence>
<comment type="similarity">
    <text evidence="1">Belongs to the glycosyltransferase 2 family.</text>
</comment>
<evidence type="ECO:0000256" key="2">
    <source>
        <dbReference type="ARBA" id="ARBA00022676"/>
    </source>
</evidence>
<dbReference type="EC" id="2.4.-.-" evidence="5"/>
<comment type="caution">
    <text evidence="5">The sequence shown here is derived from an EMBL/GenBank/DDBJ whole genome shotgun (WGS) entry which is preliminary data.</text>
</comment>
<sequence length="277" mass="32578">MLKDKLGFVFTNFNNAHYTINAIESLQEESTSGRIQIVVVDNNSEKKDIEILKTFASNKLNVDIIYSKVNVGYFKGLNIGIRYIRDNHPEIECIVVGNNDLLFPPNFYNSIFESKEFFLKYPVISPDIITSDGVHQNPHVIEKISKTREFFYDIYHSNYWIAMMILKLAKITKKVTRRKDEDRYEVSGEIYQGYGACYILTPKFFYLFEELSSPSFLMYEEFFLSKQLLEKGYKIFYEPSISVTHLTHASTNKLPGKLKWEFSKQSHKEYRKHIKLF</sequence>
<dbReference type="GO" id="GO:0016757">
    <property type="term" value="F:glycosyltransferase activity"/>
    <property type="evidence" value="ECO:0007669"/>
    <property type="project" value="UniProtKB-KW"/>
</dbReference>
<evidence type="ECO:0000256" key="1">
    <source>
        <dbReference type="ARBA" id="ARBA00006739"/>
    </source>
</evidence>
<dbReference type="PANTHER" id="PTHR43179">
    <property type="entry name" value="RHAMNOSYLTRANSFERASE WBBL"/>
    <property type="match status" value="1"/>
</dbReference>
<keyword evidence="2 5" id="KW-0328">Glycosyltransferase</keyword>